<gene>
    <name evidence="2" type="ORF">T4D_3479</name>
</gene>
<keyword evidence="3" id="KW-1185">Reference proteome</keyword>
<comment type="caution">
    <text evidence="2">The sequence shown here is derived from an EMBL/GenBank/DDBJ whole genome shotgun (WGS) entry which is preliminary data.</text>
</comment>
<sequence>MPSFFNPCLLDDVGLVSYTHLDVYKRQMPSLKFVNRCDLLSWLLIARCNKYLKRLLCVCFLTQSGQMSSSERVGARNVNSDGDGAGREQ</sequence>
<dbReference type="AlphaFoldDB" id="A0A0V1FHK4"/>
<dbReference type="OrthoDB" id="10528272at2759"/>
<proteinExistence type="predicted"/>
<feature type="region of interest" description="Disordered" evidence="1">
    <location>
        <begin position="65"/>
        <end position="89"/>
    </location>
</feature>
<dbReference type="EMBL" id="JYDT01000106">
    <property type="protein sequence ID" value="KRY84771.1"/>
    <property type="molecule type" value="Genomic_DNA"/>
</dbReference>
<name>A0A0V1FHK4_TRIPS</name>
<accession>A0A0V1FHK4</accession>
<evidence type="ECO:0000313" key="2">
    <source>
        <dbReference type="EMBL" id="KRY84771.1"/>
    </source>
</evidence>
<evidence type="ECO:0000256" key="1">
    <source>
        <dbReference type="SAM" id="MobiDB-lite"/>
    </source>
</evidence>
<protein>
    <submittedName>
        <fullName evidence="2">Uncharacterized protein</fullName>
    </submittedName>
</protein>
<reference evidence="2 3" key="1">
    <citation type="submission" date="2015-01" db="EMBL/GenBank/DDBJ databases">
        <title>Evolution of Trichinella species and genotypes.</title>
        <authorList>
            <person name="Korhonen P.K."/>
            <person name="Edoardo P."/>
            <person name="Giuseppe L.R."/>
            <person name="Gasser R.B."/>
        </authorList>
    </citation>
    <scope>NUCLEOTIDE SEQUENCE [LARGE SCALE GENOMIC DNA]</scope>
    <source>
        <strain evidence="2">ISS470</strain>
    </source>
</reference>
<evidence type="ECO:0000313" key="3">
    <source>
        <dbReference type="Proteomes" id="UP000054995"/>
    </source>
</evidence>
<organism evidence="2 3">
    <name type="scientific">Trichinella pseudospiralis</name>
    <name type="common">Parasitic roundworm</name>
    <dbReference type="NCBI Taxonomy" id="6337"/>
    <lineage>
        <taxon>Eukaryota</taxon>
        <taxon>Metazoa</taxon>
        <taxon>Ecdysozoa</taxon>
        <taxon>Nematoda</taxon>
        <taxon>Enoplea</taxon>
        <taxon>Dorylaimia</taxon>
        <taxon>Trichinellida</taxon>
        <taxon>Trichinellidae</taxon>
        <taxon>Trichinella</taxon>
    </lineage>
</organism>
<dbReference type="Proteomes" id="UP000054995">
    <property type="component" value="Unassembled WGS sequence"/>
</dbReference>